<dbReference type="SUPFAM" id="SSF46689">
    <property type="entry name" value="Homeodomain-like"/>
    <property type="match status" value="1"/>
</dbReference>
<name>A0ABV3ZBK1_9BACT</name>
<keyword evidence="3" id="KW-0804">Transcription</keyword>
<organism evidence="6 7">
    <name type="scientific">Danxiaibacter flavus</name>
    <dbReference type="NCBI Taxonomy" id="3049108"/>
    <lineage>
        <taxon>Bacteria</taxon>
        <taxon>Pseudomonadati</taxon>
        <taxon>Bacteroidota</taxon>
        <taxon>Chitinophagia</taxon>
        <taxon>Chitinophagales</taxon>
        <taxon>Chitinophagaceae</taxon>
        <taxon>Danxiaibacter</taxon>
    </lineage>
</organism>
<evidence type="ECO:0000256" key="3">
    <source>
        <dbReference type="ARBA" id="ARBA00023163"/>
    </source>
</evidence>
<feature type="DNA-binding region" description="H-T-H motif" evidence="4">
    <location>
        <begin position="35"/>
        <end position="54"/>
    </location>
</feature>
<evidence type="ECO:0000313" key="6">
    <source>
        <dbReference type="EMBL" id="MEX6687237.1"/>
    </source>
</evidence>
<dbReference type="Gene3D" id="1.10.357.10">
    <property type="entry name" value="Tetracycline Repressor, domain 2"/>
    <property type="match status" value="1"/>
</dbReference>
<comment type="caution">
    <text evidence="6">The sequence shown here is derived from an EMBL/GenBank/DDBJ whole genome shotgun (WGS) entry which is preliminary data.</text>
</comment>
<evidence type="ECO:0000256" key="1">
    <source>
        <dbReference type="ARBA" id="ARBA00023015"/>
    </source>
</evidence>
<evidence type="ECO:0000259" key="5">
    <source>
        <dbReference type="PROSITE" id="PS50977"/>
    </source>
</evidence>
<dbReference type="PANTHER" id="PTHR43479">
    <property type="entry name" value="ACREF/ENVCD OPERON REPRESSOR-RELATED"/>
    <property type="match status" value="1"/>
</dbReference>
<dbReference type="InterPro" id="IPR025996">
    <property type="entry name" value="MT1864/Rv1816-like_C"/>
</dbReference>
<dbReference type="InterPro" id="IPR001647">
    <property type="entry name" value="HTH_TetR"/>
</dbReference>
<keyword evidence="7" id="KW-1185">Reference proteome</keyword>
<keyword evidence="2 4" id="KW-0238">DNA-binding</keyword>
<dbReference type="InterPro" id="IPR036271">
    <property type="entry name" value="Tet_transcr_reg_TetR-rel_C_sf"/>
</dbReference>
<evidence type="ECO:0000256" key="4">
    <source>
        <dbReference type="PROSITE-ProRule" id="PRU00335"/>
    </source>
</evidence>
<protein>
    <submittedName>
        <fullName evidence="6">TetR/AcrR family transcriptional regulator</fullName>
    </submittedName>
</protein>
<dbReference type="PROSITE" id="PS50977">
    <property type="entry name" value="HTH_TETR_2"/>
    <property type="match status" value="1"/>
</dbReference>
<dbReference type="RefSeq" id="WP_369328641.1">
    <property type="nucleotide sequence ID" value="NZ_JAULBC010000002.1"/>
</dbReference>
<dbReference type="SUPFAM" id="SSF48498">
    <property type="entry name" value="Tetracyclin repressor-like, C-terminal domain"/>
    <property type="match status" value="1"/>
</dbReference>
<sequence>MGVAERKQRHKEQVKAAILEKAWQIATTEGWQTLSIRKIADAIEYSIPVIYTHFENKEAILFEFTRKGFSILSERLKEAKESRQESCQQLDAIAKAYFKFAFGNKEYYQLMFGLGMPPCETVSRVAEMKEFSDVIISVIQSAIQGSKNPDADAFLKFHAYWSILHGQVSLQMMNNNGNVSNDLKEKILEDSIAGFIKALVS</sequence>
<dbReference type="InterPro" id="IPR009057">
    <property type="entry name" value="Homeodomain-like_sf"/>
</dbReference>
<dbReference type="Proteomes" id="UP001560573">
    <property type="component" value="Unassembled WGS sequence"/>
</dbReference>
<dbReference type="Pfam" id="PF00440">
    <property type="entry name" value="TetR_N"/>
    <property type="match status" value="1"/>
</dbReference>
<dbReference type="InterPro" id="IPR050624">
    <property type="entry name" value="HTH-type_Tx_Regulator"/>
</dbReference>
<evidence type="ECO:0000256" key="2">
    <source>
        <dbReference type="ARBA" id="ARBA00023125"/>
    </source>
</evidence>
<evidence type="ECO:0000313" key="7">
    <source>
        <dbReference type="Proteomes" id="UP001560573"/>
    </source>
</evidence>
<dbReference type="PANTHER" id="PTHR43479:SF11">
    <property type="entry name" value="ACREF_ENVCD OPERON REPRESSOR-RELATED"/>
    <property type="match status" value="1"/>
</dbReference>
<reference evidence="6 7" key="1">
    <citation type="submission" date="2023-07" db="EMBL/GenBank/DDBJ databases">
        <authorList>
            <person name="Lian W.-H."/>
        </authorList>
    </citation>
    <scope>NUCLEOTIDE SEQUENCE [LARGE SCALE GENOMIC DNA]</scope>
    <source>
        <strain evidence="6 7">SYSU DXS3180</strain>
    </source>
</reference>
<gene>
    <name evidence="6" type="ORF">QTN47_07010</name>
</gene>
<proteinExistence type="predicted"/>
<feature type="domain" description="HTH tetR-type" evidence="5">
    <location>
        <begin position="12"/>
        <end position="72"/>
    </location>
</feature>
<dbReference type="EMBL" id="JAULBC010000002">
    <property type="protein sequence ID" value="MEX6687237.1"/>
    <property type="molecule type" value="Genomic_DNA"/>
</dbReference>
<dbReference type="Pfam" id="PF13305">
    <property type="entry name" value="TetR_C_33"/>
    <property type="match status" value="1"/>
</dbReference>
<accession>A0ABV3ZBK1</accession>
<keyword evidence="1" id="KW-0805">Transcription regulation</keyword>